<dbReference type="SUPFAM" id="SSF52540">
    <property type="entry name" value="P-loop containing nucleoside triphosphate hydrolases"/>
    <property type="match status" value="1"/>
</dbReference>
<dbReference type="GO" id="GO:0000725">
    <property type="term" value="P:recombinational repair"/>
    <property type="evidence" value="ECO:0007669"/>
    <property type="project" value="TreeGrafter"/>
</dbReference>
<dbReference type="PROSITE" id="PS51198">
    <property type="entry name" value="UVRD_HELICASE_ATP_BIND"/>
    <property type="match status" value="1"/>
</dbReference>
<evidence type="ECO:0000313" key="12">
    <source>
        <dbReference type="Proteomes" id="UP000057820"/>
    </source>
</evidence>
<dbReference type="InterPro" id="IPR014016">
    <property type="entry name" value="UvrD-like_ATP-bd"/>
</dbReference>
<dbReference type="GO" id="GO:0003677">
    <property type="term" value="F:DNA binding"/>
    <property type="evidence" value="ECO:0007669"/>
    <property type="project" value="InterPro"/>
</dbReference>
<dbReference type="PANTHER" id="PTHR11070:SF45">
    <property type="entry name" value="DNA 3'-5' HELICASE"/>
    <property type="match status" value="1"/>
</dbReference>
<dbReference type="Gene3D" id="3.40.50.300">
    <property type="entry name" value="P-loop containing nucleotide triphosphate hydrolases"/>
    <property type="match status" value="2"/>
</dbReference>
<dbReference type="InterPro" id="IPR000212">
    <property type="entry name" value="DNA_helicase_UvrD/REP"/>
</dbReference>
<dbReference type="EMBL" id="LN868938">
    <property type="protein sequence ID" value="CRY77505.1"/>
    <property type="molecule type" value="Genomic_DNA"/>
</dbReference>
<dbReference type="GO" id="GO:0005524">
    <property type="term" value="F:ATP binding"/>
    <property type="evidence" value="ECO:0007669"/>
    <property type="project" value="UniProtKB-UniRule"/>
</dbReference>
<dbReference type="PANTHER" id="PTHR11070">
    <property type="entry name" value="UVRD / RECB / PCRA DNA HELICASE FAMILY MEMBER"/>
    <property type="match status" value="1"/>
</dbReference>
<dbReference type="Pfam" id="PF00580">
    <property type="entry name" value="UvrD-helicase"/>
    <property type="match status" value="1"/>
</dbReference>
<dbReference type="InterPro" id="IPR027417">
    <property type="entry name" value="P-loop_NTPase"/>
</dbReference>
<evidence type="ECO:0000256" key="7">
    <source>
        <dbReference type="ARBA" id="ARBA00034808"/>
    </source>
</evidence>
<feature type="binding site" evidence="9">
    <location>
        <begin position="285"/>
        <end position="292"/>
    </location>
    <ligand>
        <name>ATP</name>
        <dbReference type="ChEBI" id="CHEBI:30616"/>
    </ligand>
</feature>
<evidence type="ECO:0000256" key="1">
    <source>
        <dbReference type="ARBA" id="ARBA00022741"/>
    </source>
</evidence>
<name>A0A0H5NNM8_NOCFR</name>
<dbReference type="EC" id="5.6.2.4" evidence="7"/>
<dbReference type="GO" id="GO:0005829">
    <property type="term" value="C:cytosol"/>
    <property type="evidence" value="ECO:0007669"/>
    <property type="project" value="TreeGrafter"/>
</dbReference>
<dbReference type="GO" id="GO:0016887">
    <property type="term" value="F:ATP hydrolysis activity"/>
    <property type="evidence" value="ECO:0007669"/>
    <property type="project" value="RHEA"/>
</dbReference>
<keyword evidence="5" id="KW-0413">Isomerase</keyword>
<dbReference type="AlphaFoldDB" id="A0A0H5NNM8"/>
<keyword evidence="3 9" id="KW-0347">Helicase</keyword>
<protein>
    <recommendedName>
        <fullName evidence="7">DNA 3'-5' helicase</fullName>
        <ecNumber evidence="7">5.6.2.4</ecNumber>
    </recommendedName>
</protein>
<evidence type="ECO:0000256" key="5">
    <source>
        <dbReference type="ARBA" id="ARBA00023235"/>
    </source>
</evidence>
<sequence length="745" mass="82265">MALVVLATNNKSMPKLDGSIKNKVYDFFEKVRADDTLPGLHIEPIKGAVDPRVRTGRVDLNYRAIMFRIDGKSVDTTYIYLGTWKHDVANKLAEKSTLRVNPVNGVLEGIVGELDGRADRKKRTVVPDPTGELARLASRPTAGYLGHIGFTLADLTDRLGLDPDVAERALAAPDQDAVLAVAQTTDVAWQQNALLELAVGRAIDDIRDTLGFTEQPVDESLDENEQILAALEHPATKMQFTLVDDNAELRRVIEEGDFKAWRTFLHPNQRRYVEKSNRGAFRLSGGAGTGKTVVALHRARYLAELNPNARIVLTTFNKTLASTLEADLRALDPTLPIASRPGDPGVYVAGLDSLAQAVVSKAAEHHYQAAAERVLGFGAGGRRRRRTGDDKGWPEAVRAAGDGLDPRLRHSSFLAPEYVGVVLGNEITTVEQYARVPRAGRGVRLSRAQRTAVWRVIEEYRKLNRVNGTLSYPEVLAVAAALLRLRAENENRYLADHVIVDEAQDLHATHWRLLRALVPESPDDLFIAEDSHQRIYGQPVVLNRLGINIRGRSSRLTLNYRTTAQNLQFAVGILEGADYQDLEAEAETTAGYTSARLGPKPRLIECASAAQQYEAVASTVQQWLDRGDVQPGSVAVLTRGLHDRDDFVDELRRRGIPAAPLDKEHATDDSVQVLTMHRAKGMEFRCVVLAGVDSDHVPAKVAVQVPEEEQAEARQRERSLLYVAASRARDELVVTWCGTRSELLR</sequence>
<dbReference type="GO" id="GO:0043138">
    <property type="term" value="F:3'-5' DNA helicase activity"/>
    <property type="evidence" value="ECO:0007669"/>
    <property type="project" value="UniProtKB-EC"/>
</dbReference>
<dbReference type="InterPro" id="IPR014017">
    <property type="entry name" value="DNA_helicase_UvrD-like_C"/>
</dbReference>
<evidence type="ECO:0000256" key="4">
    <source>
        <dbReference type="ARBA" id="ARBA00022840"/>
    </source>
</evidence>
<comment type="catalytic activity">
    <reaction evidence="6">
        <text>Couples ATP hydrolysis with the unwinding of duplex DNA by translocating in the 3'-5' direction.</text>
        <dbReference type="EC" id="5.6.2.4"/>
    </reaction>
</comment>
<gene>
    <name evidence="11" type="primary">yjcD_1</name>
    <name evidence="11" type="ORF">ERS450000_02435</name>
</gene>
<evidence type="ECO:0000256" key="2">
    <source>
        <dbReference type="ARBA" id="ARBA00022801"/>
    </source>
</evidence>
<evidence type="ECO:0000256" key="9">
    <source>
        <dbReference type="PROSITE-ProRule" id="PRU00560"/>
    </source>
</evidence>
<dbReference type="RefSeq" id="WP_060592605.1">
    <property type="nucleotide sequence ID" value="NZ_CP031418.1"/>
</dbReference>
<proteinExistence type="predicted"/>
<accession>A0A0H5NNM8</accession>
<dbReference type="Proteomes" id="UP000057820">
    <property type="component" value="Chromosome 1"/>
</dbReference>
<feature type="domain" description="UvrD-like helicase ATP-binding" evidence="10">
    <location>
        <begin position="264"/>
        <end position="595"/>
    </location>
</feature>
<keyword evidence="4 9" id="KW-0067">ATP-binding</keyword>
<keyword evidence="1 9" id="KW-0547">Nucleotide-binding</keyword>
<keyword evidence="2 9" id="KW-0378">Hydrolase</keyword>
<evidence type="ECO:0000256" key="6">
    <source>
        <dbReference type="ARBA" id="ARBA00034617"/>
    </source>
</evidence>
<comment type="catalytic activity">
    <reaction evidence="8">
        <text>ATP + H2O = ADP + phosphate + H(+)</text>
        <dbReference type="Rhea" id="RHEA:13065"/>
        <dbReference type="ChEBI" id="CHEBI:15377"/>
        <dbReference type="ChEBI" id="CHEBI:15378"/>
        <dbReference type="ChEBI" id="CHEBI:30616"/>
        <dbReference type="ChEBI" id="CHEBI:43474"/>
        <dbReference type="ChEBI" id="CHEBI:456216"/>
        <dbReference type="EC" id="5.6.2.4"/>
    </reaction>
</comment>
<evidence type="ECO:0000259" key="10">
    <source>
        <dbReference type="PROSITE" id="PS51198"/>
    </source>
</evidence>
<evidence type="ECO:0000313" key="11">
    <source>
        <dbReference type="EMBL" id="CRY77505.1"/>
    </source>
</evidence>
<organism evidence="11 12">
    <name type="scientific">Nocardia farcinica</name>
    <dbReference type="NCBI Taxonomy" id="37329"/>
    <lineage>
        <taxon>Bacteria</taxon>
        <taxon>Bacillati</taxon>
        <taxon>Actinomycetota</taxon>
        <taxon>Actinomycetes</taxon>
        <taxon>Mycobacteriales</taxon>
        <taxon>Nocardiaceae</taxon>
        <taxon>Nocardia</taxon>
    </lineage>
</organism>
<evidence type="ECO:0000256" key="3">
    <source>
        <dbReference type="ARBA" id="ARBA00022806"/>
    </source>
</evidence>
<evidence type="ECO:0000256" key="8">
    <source>
        <dbReference type="ARBA" id="ARBA00048988"/>
    </source>
</evidence>
<reference evidence="12" key="1">
    <citation type="submission" date="2015-03" db="EMBL/GenBank/DDBJ databases">
        <authorList>
            <consortium name="Pathogen Informatics"/>
        </authorList>
    </citation>
    <scope>NUCLEOTIDE SEQUENCE [LARGE SCALE GENOMIC DNA]</scope>
    <source>
        <strain evidence="12">NCTC11134</strain>
    </source>
</reference>
<dbReference type="KEGG" id="nfr:ERS450000_02435"/>
<dbReference type="Pfam" id="PF13361">
    <property type="entry name" value="UvrD_C"/>
    <property type="match status" value="1"/>
</dbReference>